<accession>A0A453QBA0</accession>
<reference evidence="2" key="1">
    <citation type="journal article" date="2014" name="Science">
        <title>Ancient hybridizations among the ancestral genomes of bread wheat.</title>
        <authorList>
            <consortium name="International Wheat Genome Sequencing Consortium,"/>
            <person name="Marcussen T."/>
            <person name="Sandve S.R."/>
            <person name="Heier L."/>
            <person name="Spannagl M."/>
            <person name="Pfeifer M."/>
            <person name="Jakobsen K.S."/>
            <person name="Wulff B.B."/>
            <person name="Steuernagel B."/>
            <person name="Mayer K.F."/>
            <person name="Olsen O.A."/>
        </authorList>
    </citation>
    <scope>NUCLEOTIDE SEQUENCE [LARGE SCALE GENOMIC DNA]</scope>
    <source>
        <strain evidence="2">cv. AL8/78</strain>
    </source>
</reference>
<name>A0A453QBA0_AEGTS</name>
<dbReference type="AlphaFoldDB" id="A0A453QBA0"/>
<evidence type="ECO:0000313" key="2">
    <source>
        <dbReference type="Proteomes" id="UP000015105"/>
    </source>
</evidence>
<keyword evidence="2" id="KW-1185">Reference proteome</keyword>
<dbReference type="Gramene" id="AET7Gv20023700.28">
    <property type="protein sequence ID" value="AET7Gv20023700.28"/>
    <property type="gene ID" value="AET7Gv20023700"/>
</dbReference>
<protein>
    <submittedName>
        <fullName evidence="1">Uncharacterized protein</fullName>
    </submittedName>
</protein>
<proteinExistence type="predicted"/>
<evidence type="ECO:0000313" key="1">
    <source>
        <dbReference type="EnsemblPlants" id="AET7Gv20023700.28"/>
    </source>
</evidence>
<reference evidence="1" key="4">
    <citation type="submission" date="2019-03" db="UniProtKB">
        <authorList>
            <consortium name="EnsemblPlants"/>
        </authorList>
    </citation>
    <scope>IDENTIFICATION</scope>
</reference>
<reference evidence="1" key="3">
    <citation type="journal article" date="2017" name="Nature">
        <title>Genome sequence of the progenitor of the wheat D genome Aegilops tauschii.</title>
        <authorList>
            <person name="Luo M.C."/>
            <person name="Gu Y.Q."/>
            <person name="Puiu D."/>
            <person name="Wang H."/>
            <person name="Twardziok S.O."/>
            <person name="Deal K.R."/>
            <person name="Huo N."/>
            <person name="Zhu T."/>
            <person name="Wang L."/>
            <person name="Wang Y."/>
            <person name="McGuire P.E."/>
            <person name="Liu S."/>
            <person name="Long H."/>
            <person name="Ramasamy R.K."/>
            <person name="Rodriguez J.C."/>
            <person name="Van S.L."/>
            <person name="Yuan L."/>
            <person name="Wang Z."/>
            <person name="Xia Z."/>
            <person name="Xiao L."/>
            <person name="Anderson O.D."/>
            <person name="Ouyang S."/>
            <person name="Liang Y."/>
            <person name="Zimin A.V."/>
            <person name="Pertea G."/>
            <person name="Qi P."/>
            <person name="Bennetzen J.L."/>
            <person name="Dai X."/>
            <person name="Dawson M.W."/>
            <person name="Muller H.G."/>
            <person name="Kugler K."/>
            <person name="Rivarola-Duarte L."/>
            <person name="Spannagl M."/>
            <person name="Mayer K.F.X."/>
            <person name="Lu F.H."/>
            <person name="Bevan M.W."/>
            <person name="Leroy P."/>
            <person name="Li P."/>
            <person name="You F.M."/>
            <person name="Sun Q."/>
            <person name="Liu Z."/>
            <person name="Lyons E."/>
            <person name="Wicker T."/>
            <person name="Salzberg S.L."/>
            <person name="Devos K.M."/>
            <person name="Dvorak J."/>
        </authorList>
    </citation>
    <scope>NUCLEOTIDE SEQUENCE [LARGE SCALE GENOMIC DNA]</scope>
    <source>
        <strain evidence="1">cv. AL8/78</strain>
    </source>
</reference>
<dbReference type="EnsemblPlants" id="AET7Gv20023700.28">
    <property type="protein sequence ID" value="AET7Gv20023700.28"/>
    <property type="gene ID" value="AET7Gv20023700"/>
</dbReference>
<sequence length="46" mass="5268">MITTILVSIFCFSSDLRITPSRTSISGRTELNESIFLALQRARERH</sequence>
<dbReference type="Proteomes" id="UP000015105">
    <property type="component" value="Chromosome 7D"/>
</dbReference>
<organism evidence="1 2">
    <name type="scientific">Aegilops tauschii subsp. strangulata</name>
    <name type="common">Goatgrass</name>
    <dbReference type="NCBI Taxonomy" id="200361"/>
    <lineage>
        <taxon>Eukaryota</taxon>
        <taxon>Viridiplantae</taxon>
        <taxon>Streptophyta</taxon>
        <taxon>Embryophyta</taxon>
        <taxon>Tracheophyta</taxon>
        <taxon>Spermatophyta</taxon>
        <taxon>Magnoliopsida</taxon>
        <taxon>Liliopsida</taxon>
        <taxon>Poales</taxon>
        <taxon>Poaceae</taxon>
        <taxon>BOP clade</taxon>
        <taxon>Pooideae</taxon>
        <taxon>Triticodae</taxon>
        <taxon>Triticeae</taxon>
        <taxon>Triticinae</taxon>
        <taxon>Aegilops</taxon>
    </lineage>
</organism>
<reference evidence="2" key="2">
    <citation type="journal article" date="2017" name="Nat. Plants">
        <title>The Aegilops tauschii genome reveals multiple impacts of transposons.</title>
        <authorList>
            <person name="Zhao G."/>
            <person name="Zou C."/>
            <person name="Li K."/>
            <person name="Wang K."/>
            <person name="Li T."/>
            <person name="Gao L."/>
            <person name="Zhang X."/>
            <person name="Wang H."/>
            <person name="Yang Z."/>
            <person name="Liu X."/>
            <person name="Jiang W."/>
            <person name="Mao L."/>
            <person name="Kong X."/>
            <person name="Jiao Y."/>
            <person name="Jia J."/>
        </authorList>
    </citation>
    <scope>NUCLEOTIDE SEQUENCE [LARGE SCALE GENOMIC DNA]</scope>
    <source>
        <strain evidence="2">cv. AL8/78</strain>
    </source>
</reference>
<reference evidence="1" key="5">
    <citation type="journal article" date="2021" name="G3 (Bethesda)">
        <title>Aegilops tauschii genome assembly Aet v5.0 features greater sequence contiguity and improved annotation.</title>
        <authorList>
            <person name="Wang L."/>
            <person name="Zhu T."/>
            <person name="Rodriguez J.C."/>
            <person name="Deal K.R."/>
            <person name="Dubcovsky J."/>
            <person name="McGuire P.E."/>
            <person name="Lux T."/>
            <person name="Spannagl M."/>
            <person name="Mayer K.F.X."/>
            <person name="Baldrich P."/>
            <person name="Meyers B.C."/>
            <person name="Huo N."/>
            <person name="Gu Y.Q."/>
            <person name="Zhou H."/>
            <person name="Devos K.M."/>
            <person name="Bennetzen J.L."/>
            <person name="Unver T."/>
            <person name="Budak H."/>
            <person name="Gulick P.J."/>
            <person name="Galiba G."/>
            <person name="Kalapos B."/>
            <person name="Nelson D.R."/>
            <person name="Li P."/>
            <person name="You F.M."/>
            <person name="Luo M.C."/>
            <person name="Dvorak J."/>
        </authorList>
    </citation>
    <scope>NUCLEOTIDE SEQUENCE [LARGE SCALE GENOMIC DNA]</scope>
    <source>
        <strain evidence="1">cv. AL8/78</strain>
    </source>
</reference>